<dbReference type="EMBL" id="CAEZUQ010000019">
    <property type="protein sequence ID" value="CAB4602683.1"/>
    <property type="molecule type" value="Genomic_DNA"/>
</dbReference>
<dbReference type="GO" id="GO:0016787">
    <property type="term" value="F:hydrolase activity"/>
    <property type="evidence" value="ECO:0007669"/>
    <property type="project" value="InterPro"/>
</dbReference>
<dbReference type="AlphaFoldDB" id="A0A6J6GS43"/>
<protein>
    <submittedName>
        <fullName evidence="3">Unannotated protein</fullName>
    </submittedName>
</protein>
<organism evidence="3">
    <name type="scientific">freshwater metagenome</name>
    <dbReference type="NCBI Taxonomy" id="449393"/>
    <lineage>
        <taxon>unclassified sequences</taxon>
        <taxon>metagenomes</taxon>
        <taxon>ecological metagenomes</taxon>
    </lineage>
</organism>
<feature type="domain" description="Amidohydrolase-related" evidence="2">
    <location>
        <begin position="3"/>
        <end position="279"/>
    </location>
</feature>
<dbReference type="PANTHER" id="PTHR43569:SF2">
    <property type="entry name" value="AMIDOHYDROLASE-RELATED DOMAIN-CONTAINING PROTEIN"/>
    <property type="match status" value="1"/>
</dbReference>
<evidence type="ECO:0000313" key="3">
    <source>
        <dbReference type="EMBL" id="CAB4602683.1"/>
    </source>
</evidence>
<comment type="similarity">
    <text evidence="1">Belongs to the metallo-dependent hydrolases superfamily.</text>
</comment>
<evidence type="ECO:0000256" key="1">
    <source>
        <dbReference type="ARBA" id="ARBA00038310"/>
    </source>
</evidence>
<name>A0A6J6GS43_9ZZZZ</name>
<proteinExistence type="inferred from homology"/>
<reference evidence="3" key="1">
    <citation type="submission" date="2020-05" db="EMBL/GenBank/DDBJ databases">
        <authorList>
            <person name="Chiriac C."/>
            <person name="Salcher M."/>
            <person name="Ghai R."/>
            <person name="Kavagutti S V."/>
        </authorList>
    </citation>
    <scope>NUCLEOTIDE SEQUENCE</scope>
</reference>
<dbReference type="InterPro" id="IPR006680">
    <property type="entry name" value="Amidohydro-rel"/>
</dbReference>
<gene>
    <name evidence="3" type="ORF">UFOPK1842_00274</name>
</gene>
<dbReference type="Pfam" id="PF04909">
    <property type="entry name" value="Amidohydro_2"/>
    <property type="match status" value="1"/>
</dbReference>
<dbReference type="PANTHER" id="PTHR43569">
    <property type="entry name" value="AMIDOHYDROLASE"/>
    <property type="match status" value="1"/>
</dbReference>
<dbReference type="Gene3D" id="3.20.20.140">
    <property type="entry name" value="Metal-dependent hydrolases"/>
    <property type="match status" value="1"/>
</dbReference>
<dbReference type="InterPro" id="IPR032466">
    <property type="entry name" value="Metal_Hydrolase"/>
</dbReference>
<accession>A0A6J6GS43</accession>
<sequence>MRIDSHHHIWDLSARDQSWITGDAMQPIRRNFSMSDLREAIAGHGIDKTVLVQTVTDYAETPELLALAESDPLIAGVVGWLKIDAPDAIEHLRGYLDLPGANYLKSIRDIAQDHPDSNYLGKAETITNVRKLSEFGIAYDLLTKTPELPAAVTLVKACPDVQFIMDHISKPYIATGEVEPWKSLMTELASLPNVVCKVSGLVTEAKWHEWKTQDFKVYVDHLIEIFTPQRLMFGSDWPVATLGGSYAQVINLAEELTSGFSEGENDDFWSGTAIRAYRLNS</sequence>
<dbReference type="InterPro" id="IPR052350">
    <property type="entry name" value="Metallo-dep_Lactonases"/>
</dbReference>
<dbReference type="SUPFAM" id="SSF51556">
    <property type="entry name" value="Metallo-dependent hydrolases"/>
    <property type="match status" value="1"/>
</dbReference>
<evidence type="ECO:0000259" key="2">
    <source>
        <dbReference type="Pfam" id="PF04909"/>
    </source>
</evidence>